<proteinExistence type="predicted"/>
<dbReference type="EMBL" id="JMCC02000001">
    <property type="protein sequence ID" value="KIG19550.1"/>
    <property type="molecule type" value="Genomic_DNA"/>
</dbReference>
<dbReference type="RefSeq" id="WP_052545906.1">
    <property type="nucleotide sequence ID" value="NZ_JMCC02000001.1"/>
</dbReference>
<dbReference type="Pfam" id="PF04371">
    <property type="entry name" value="PAD_porph"/>
    <property type="match status" value="1"/>
</dbReference>
<dbReference type="GO" id="GO:0009446">
    <property type="term" value="P:putrescine biosynthetic process"/>
    <property type="evidence" value="ECO:0007669"/>
    <property type="project" value="InterPro"/>
</dbReference>
<dbReference type="AlphaFoldDB" id="A0A0C2DDM0"/>
<name>A0A0C2DDM0_9BACT</name>
<evidence type="ECO:0000313" key="2">
    <source>
        <dbReference type="EMBL" id="KIG19550.1"/>
    </source>
</evidence>
<gene>
    <name evidence="2" type="ORF">DB30_00059</name>
</gene>
<dbReference type="GO" id="GO:0004668">
    <property type="term" value="F:protein-arginine deiminase activity"/>
    <property type="evidence" value="ECO:0007669"/>
    <property type="project" value="InterPro"/>
</dbReference>
<evidence type="ECO:0000256" key="1">
    <source>
        <dbReference type="ARBA" id="ARBA00022801"/>
    </source>
</evidence>
<sequence length="370" mass="40823">MNIIAALLLASLNPNMDRADSVPGLVTRSVVIETPRAQQRLLRGDYERPDRVVLVYIDLWPRLLDTLASQVLASDTELSVLYQLDSSRGQARAWVRAVERRERARGSAGQIEFVEFGTDTVWVRDWGPLQLTDRVADPRGIDPRGRPLWLDADYIDEERERDDEAALALASIRGAAIVPLPHEIDGGAFISNGQGLCVLTFGYIEFEGYVEGELEDMLGQLGCSVTAIVPTMLREETKHADMIAQFVSPTRVLLAEIDPDLDLEDSLRLDEAELGLRRAGAAMGLDLEVVRVPTPPTIKNVTRSYVNGLRLGDRFLMPSYPRQPRSANLQARAVIEGALDGVEVVMVSVDELEKLGGALHCAALGVFEDR</sequence>
<reference evidence="2 3" key="1">
    <citation type="submission" date="2014-12" db="EMBL/GenBank/DDBJ databases">
        <title>Genome assembly of Enhygromyxa salina DSM 15201.</title>
        <authorList>
            <person name="Sharma G."/>
            <person name="Subramanian S."/>
        </authorList>
    </citation>
    <scope>NUCLEOTIDE SEQUENCE [LARGE SCALE GENOMIC DNA]</scope>
    <source>
        <strain evidence="2 3">DSM 15201</strain>
    </source>
</reference>
<protein>
    <submittedName>
        <fullName evidence="2">Agmatine deiminase</fullName>
    </submittedName>
</protein>
<dbReference type="SUPFAM" id="SSF55909">
    <property type="entry name" value="Pentein"/>
    <property type="match status" value="1"/>
</dbReference>
<dbReference type="GO" id="GO:0047632">
    <property type="term" value="F:agmatine deiminase activity"/>
    <property type="evidence" value="ECO:0007669"/>
    <property type="project" value="TreeGrafter"/>
</dbReference>
<evidence type="ECO:0000313" key="3">
    <source>
        <dbReference type="Proteomes" id="UP000031599"/>
    </source>
</evidence>
<accession>A0A0C2DDM0</accession>
<dbReference type="Gene3D" id="3.75.10.10">
    <property type="entry name" value="L-arginine/glycine Amidinotransferase, Chain A"/>
    <property type="match status" value="1"/>
</dbReference>
<organism evidence="2 3">
    <name type="scientific">Enhygromyxa salina</name>
    <dbReference type="NCBI Taxonomy" id="215803"/>
    <lineage>
        <taxon>Bacteria</taxon>
        <taxon>Pseudomonadati</taxon>
        <taxon>Myxococcota</taxon>
        <taxon>Polyangia</taxon>
        <taxon>Nannocystales</taxon>
        <taxon>Nannocystaceae</taxon>
        <taxon>Enhygromyxa</taxon>
    </lineage>
</organism>
<dbReference type="Proteomes" id="UP000031599">
    <property type="component" value="Unassembled WGS sequence"/>
</dbReference>
<dbReference type="PANTHER" id="PTHR31377">
    <property type="entry name" value="AGMATINE DEIMINASE-RELATED"/>
    <property type="match status" value="1"/>
</dbReference>
<dbReference type="InterPro" id="IPR007466">
    <property type="entry name" value="Peptidyl-Arg-deiminase_porph"/>
</dbReference>
<dbReference type="PANTHER" id="PTHR31377:SF0">
    <property type="entry name" value="AGMATINE DEIMINASE-RELATED"/>
    <property type="match status" value="1"/>
</dbReference>
<comment type="caution">
    <text evidence="2">The sequence shown here is derived from an EMBL/GenBank/DDBJ whole genome shotgun (WGS) entry which is preliminary data.</text>
</comment>
<keyword evidence="1" id="KW-0378">Hydrolase</keyword>